<dbReference type="InterPro" id="IPR000960">
    <property type="entry name" value="Flavin_mOase"/>
</dbReference>
<dbReference type="InterPro" id="IPR050346">
    <property type="entry name" value="FMO-like"/>
</dbReference>
<dbReference type="InterPro" id="IPR020946">
    <property type="entry name" value="Flavin_mOase-like"/>
</dbReference>
<comment type="cofactor">
    <cofactor evidence="1 7">
        <name>FAD</name>
        <dbReference type="ChEBI" id="CHEBI:57692"/>
    </cofactor>
</comment>
<keyword evidence="4 7" id="KW-0274">FAD</keyword>
<dbReference type="GO" id="GO:0004499">
    <property type="term" value="F:N,N-dimethylaniline monooxygenase activity"/>
    <property type="evidence" value="ECO:0007669"/>
    <property type="project" value="InterPro"/>
</dbReference>
<proteinExistence type="inferred from homology"/>
<evidence type="ECO:0000256" key="2">
    <source>
        <dbReference type="ARBA" id="ARBA00009183"/>
    </source>
</evidence>
<dbReference type="PANTHER" id="PTHR23023">
    <property type="entry name" value="DIMETHYLANILINE MONOOXYGENASE"/>
    <property type="match status" value="1"/>
</dbReference>
<dbReference type="GO" id="GO:0050661">
    <property type="term" value="F:NADP binding"/>
    <property type="evidence" value="ECO:0007669"/>
    <property type="project" value="InterPro"/>
</dbReference>
<evidence type="ECO:0000256" key="7">
    <source>
        <dbReference type="RuleBase" id="RU361177"/>
    </source>
</evidence>
<keyword evidence="3 7" id="KW-0285">Flavoprotein</keyword>
<keyword evidence="5" id="KW-0521">NADP</keyword>
<dbReference type="Proteomes" id="UP000515121">
    <property type="component" value="Unplaced"/>
</dbReference>
<evidence type="ECO:0000256" key="1">
    <source>
        <dbReference type="ARBA" id="ARBA00001974"/>
    </source>
</evidence>
<gene>
    <name evidence="9" type="primary">LOC111285687</name>
</gene>
<dbReference type="EC" id="1.-.-.-" evidence="7"/>
<name>A0A6P5XT11_DURZI</name>
<dbReference type="SUPFAM" id="SSF51905">
    <property type="entry name" value="FAD/NAD(P)-binding domain"/>
    <property type="match status" value="2"/>
</dbReference>
<protein>
    <recommendedName>
        <fullName evidence="7">Flavin-containing monooxygenase</fullName>
        <ecNumber evidence="7">1.-.-.-</ecNumber>
    </recommendedName>
</protein>
<accession>A0A6P5XT11</accession>
<keyword evidence="6 7" id="KW-0560">Oxidoreductase</keyword>
<dbReference type="OrthoDB" id="66881at2759"/>
<dbReference type="RefSeq" id="XP_022730991.1">
    <property type="nucleotide sequence ID" value="XM_022875256.1"/>
</dbReference>
<evidence type="ECO:0000256" key="4">
    <source>
        <dbReference type="ARBA" id="ARBA00022827"/>
    </source>
</evidence>
<dbReference type="GeneID" id="111285687"/>
<sequence length="525" mass="60272">MADHHQENPPLIISKIAIIGAGVSGIAAAKQLSHHNPVVFEASDSIGGVWKSCAYNSTKLQSARKDYEFSDFPWPDRDDPSFPTHIEILDYLESYAKHFDVLKFVKFKSKVMELRFVGHHETVEFAGNAGAYGSPLPGQPVWEIAVQTNDSENLKWYAFEFVVVCTGKYGDIPKIPNFPHNKGPEMFEGKVLHSLDYCKLDKDAAYQLLKGKKVVVVGYKKSAIDLAVECAEANQGPEGQPCTMVIRTLHWTVPHYWVWGLPFYLFYSTRTSQFLHERPNQSILRTLLCYLLSPVRRGVSKFIESYLLWMLPLKKYGLKPDHPFEEDYASCQMAIMPENFFTEADKGNIVFKRSSKWWFRKEGIEFADNTKMKADVVILATGYDGKKKVKTILPEPFRSLIEYPSGIIPLYRGTIHPLIPNMAFVGYIESVANLHTSELRSIWLARLVDEKFKLPSAENMLEQIHREMEVSRRTTRFHKRHCISTFSINHSDEICEEMGWNSWRKKSWLSEAFSPYGSRDYGQEI</sequence>
<evidence type="ECO:0000256" key="6">
    <source>
        <dbReference type="ARBA" id="ARBA00023002"/>
    </source>
</evidence>
<evidence type="ECO:0000256" key="5">
    <source>
        <dbReference type="ARBA" id="ARBA00022857"/>
    </source>
</evidence>
<dbReference type="Pfam" id="PF00743">
    <property type="entry name" value="FMO-like"/>
    <property type="match status" value="1"/>
</dbReference>
<dbReference type="GO" id="GO:0050660">
    <property type="term" value="F:flavin adenine dinucleotide binding"/>
    <property type="evidence" value="ECO:0007669"/>
    <property type="project" value="InterPro"/>
</dbReference>
<keyword evidence="8" id="KW-1185">Reference proteome</keyword>
<dbReference type="AlphaFoldDB" id="A0A6P5XT11"/>
<comment type="similarity">
    <text evidence="2 7">Belongs to the FMO family.</text>
</comment>
<organism evidence="8 9">
    <name type="scientific">Durio zibethinus</name>
    <name type="common">Durian</name>
    <dbReference type="NCBI Taxonomy" id="66656"/>
    <lineage>
        <taxon>Eukaryota</taxon>
        <taxon>Viridiplantae</taxon>
        <taxon>Streptophyta</taxon>
        <taxon>Embryophyta</taxon>
        <taxon>Tracheophyta</taxon>
        <taxon>Spermatophyta</taxon>
        <taxon>Magnoliopsida</taxon>
        <taxon>eudicotyledons</taxon>
        <taxon>Gunneridae</taxon>
        <taxon>Pentapetalae</taxon>
        <taxon>rosids</taxon>
        <taxon>malvids</taxon>
        <taxon>Malvales</taxon>
        <taxon>Malvaceae</taxon>
        <taxon>Helicteroideae</taxon>
        <taxon>Durio</taxon>
    </lineage>
</organism>
<dbReference type="FunFam" id="3.50.50.60:FF:000167">
    <property type="entry name" value="Flavin-containing monooxygenase"/>
    <property type="match status" value="1"/>
</dbReference>
<dbReference type="PIRSF" id="PIRSF000332">
    <property type="entry name" value="FMO"/>
    <property type="match status" value="1"/>
</dbReference>
<evidence type="ECO:0000313" key="9">
    <source>
        <dbReference type="RefSeq" id="XP_022730991.1"/>
    </source>
</evidence>
<dbReference type="KEGG" id="dzi:111285687"/>
<evidence type="ECO:0000313" key="8">
    <source>
        <dbReference type="Proteomes" id="UP000515121"/>
    </source>
</evidence>
<dbReference type="Gene3D" id="3.50.50.60">
    <property type="entry name" value="FAD/NAD(P)-binding domain"/>
    <property type="match status" value="2"/>
</dbReference>
<evidence type="ECO:0000256" key="3">
    <source>
        <dbReference type="ARBA" id="ARBA00022630"/>
    </source>
</evidence>
<dbReference type="InterPro" id="IPR036188">
    <property type="entry name" value="FAD/NAD-bd_sf"/>
</dbReference>
<reference evidence="9" key="1">
    <citation type="submission" date="2025-08" db="UniProtKB">
        <authorList>
            <consortium name="RefSeq"/>
        </authorList>
    </citation>
    <scope>IDENTIFICATION</scope>
    <source>
        <tissue evidence="9">Fruit stalk</tissue>
    </source>
</reference>
<keyword evidence="7 9" id="KW-0503">Monooxygenase</keyword>
<dbReference type="FunFam" id="3.50.50.60:FF:000199">
    <property type="entry name" value="Flavin-containing monooxygenase"/>
    <property type="match status" value="1"/>
</dbReference>